<evidence type="ECO:0000313" key="1">
    <source>
        <dbReference type="EMBL" id="JAI05149.1"/>
    </source>
</evidence>
<reference evidence="1" key="2">
    <citation type="journal article" date="2015" name="Fish Shellfish Immunol.">
        <title>Early steps in the European eel (Anguilla anguilla)-Vibrio vulnificus interaction in the gills: Role of the RtxA13 toxin.</title>
        <authorList>
            <person name="Callol A."/>
            <person name="Pajuelo D."/>
            <person name="Ebbesson L."/>
            <person name="Teles M."/>
            <person name="MacKenzie S."/>
            <person name="Amaro C."/>
        </authorList>
    </citation>
    <scope>NUCLEOTIDE SEQUENCE</scope>
</reference>
<dbReference type="AlphaFoldDB" id="A0A0E9XTY2"/>
<dbReference type="EMBL" id="GBXM01003429">
    <property type="protein sequence ID" value="JAI05149.1"/>
    <property type="molecule type" value="Transcribed_RNA"/>
</dbReference>
<organism evidence="1">
    <name type="scientific">Anguilla anguilla</name>
    <name type="common">European freshwater eel</name>
    <name type="synonym">Muraena anguilla</name>
    <dbReference type="NCBI Taxonomy" id="7936"/>
    <lineage>
        <taxon>Eukaryota</taxon>
        <taxon>Metazoa</taxon>
        <taxon>Chordata</taxon>
        <taxon>Craniata</taxon>
        <taxon>Vertebrata</taxon>
        <taxon>Euteleostomi</taxon>
        <taxon>Actinopterygii</taxon>
        <taxon>Neopterygii</taxon>
        <taxon>Teleostei</taxon>
        <taxon>Anguilliformes</taxon>
        <taxon>Anguillidae</taxon>
        <taxon>Anguilla</taxon>
    </lineage>
</organism>
<name>A0A0E9XTY2_ANGAN</name>
<reference evidence="1" key="1">
    <citation type="submission" date="2014-11" db="EMBL/GenBank/DDBJ databases">
        <authorList>
            <person name="Amaro Gonzalez C."/>
        </authorList>
    </citation>
    <scope>NUCLEOTIDE SEQUENCE</scope>
</reference>
<protein>
    <submittedName>
        <fullName evidence="1">Uncharacterized protein</fullName>
    </submittedName>
</protein>
<accession>A0A0E9XTY2</accession>
<proteinExistence type="predicted"/>
<sequence length="52" mass="6490">MHFIFRTMNYIVRFNVDYFQYFFVHILKKSYFKFIKSFSNVQRPSFHNGKLG</sequence>